<evidence type="ECO:0000256" key="4">
    <source>
        <dbReference type="ARBA" id="ARBA00022448"/>
    </source>
</evidence>
<dbReference type="EMBL" id="JABCQN010000001">
    <property type="protein sequence ID" value="MBF0869572.1"/>
    <property type="molecule type" value="Genomic_DNA"/>
</dbReference>
<proteinExistence type="inferred from homology"/>
<keyword evidence="4" id="KW-0813">Transport</keyword>
<evidence type="ECO:0000256" key="6">
    <source>
        <dbReference type="ARBA" id="ARBA00022500"/>
    </source>
</evidence>
<comment type="similarity">
    <text evidence="2">Belongs to the FliJ family.</text>
</comment>
<dbReference type="RefSeq" id="WP_023944910.1">
    <property type="nucleotide sequence ID" value="NZ_BEWO01000001.1"/>
</dbReference>
<sequence length="141" mass="15944">MRQMPLEALRRLRRHELADVEKAFGEAVAREAAAETLLGQKHQHLLTEQKLASDPAADDGAVEAFSRWLPVGQQAISDAQEKCRQAAMDRDCIRSALLMAQAALKAVEKLEEKQRVEIQQQHLRKEQAVLDELALRQRTLN</sequence>
<evidence type="ECO:0000256" key="1">
    <source>
        <dbReference type="ARBA" id="ARBA00004413"/>
    </source>
</evidence>
<comment type="caution">
    <text evidence="11">The sequence shown here is derived from an EMBL/GenBank/DDBJ whole genome shotgun (WGS) entry which is preliminary data.</text>
</comment>
<keyword evidence="10" id="KW-1006">Bacterial flagellum protein export</keyword>
<dbReference type="GO" id="GO:0071973">
    <property type="term" value="P:bacterial-type flagellum-dependent cell motility"/>
    <property type="evidence" value="ECO:0007669"/>
    <property type="project" value="InterPro"/>
</dbReference>
<evidence type="ECO:0000313" key="12">
    <source>
        <dbReference type="Proteomes" id="UP000661006"/>
    </source>
</evidence>
<evidence type="ECO:0000256" key="2">
    <source>
        <dbReference type="ARBA" id="ARBA00010004"/>
    </source>
</evidence>
<keyword evidence="11" id="KW-0969">Cilium</keyword>
<evidence type="ECO:0000256" key="8">
    <source>
        <dbReference type="ARBA" id="ARBA00022927"/>
    </source>
</evidence>
<reference evidence="11" key="1">
    <citation type="submission" date="2020-04" db="EMBL/GenBank/DDBJ databases">
        <authorList>
            <person name="Sombolestani A."/>
        </authorList>
    </citation>
    <scope>NUCLEOTIDE SEQUENCE</scope>
    <source>
        <strain evidence="11">R71697</strain>
    </source>
</reference>
<dbReference type="GO" id="GO:0044781">
    <property type="term" value="P:bacterial-type flagellum organization"/>
    <property type="evidence" value="ECO:0007669"/>
    <property type="project" value="UniProtKB-KW"/>
</dbReference>
<name>A0A9Q2FKL6_GLUJA</name>
<protein>
    <recommendedName>
        <fullName evidence="3">Flagellar FliJ protein</fullName>
    </recommendedName>
</protein>
<dbReference type="GO" id="GO:0015031">
    <property type="term" value="P:protein transport"/>
    <property type="evidence" value="ECO:0007669"/>
    <property type="project" value="UniProtKB-KW"/>
</dbReference>
<comment type="subcellular location">
    <subcellularLocation>
        <location evidence="1">Cell membrane</location>
        <topology evidence="1">Peripheral membrane protein</topology>
        <orientation evidence="1">Cytoplasmic side</orientation>
    </subcellularLocation>
</comment>
<evidence type="ECO:0000313" key="11">
    <source>
        <dbReference type="EMBL" id="MBF0869572.1"/>
    </source>
</evidence>
<reference evidence="11" key="2">
    <citation type="submission" date="2020-11" db="EMBL/GenBank/DDBJ databases">
        <title>Description of novel Gluconobacter species.</title>
        <authorList>
            <person name="Cleenwerck I."/>
            <person name="Cnockaert M."/>
            <person name="Borremans W."/>
            <person name="Wieme A.D."/>
            <person name="De Vuyst L."/>
            <person name="Vandamme P."/>
        </authorList>
    </citation>
    <scope>NUCLEOTIDE SEQUENCE</scope>
    <source>
        <strain evidence="11">R71697</strain>
    </source>
</reference>
<evidence type="ECO:0000256" key="5">
    <source>
        <dbReference type="ARBA" id="ARBA00022475"/>
    </source>
</evidence>
<keyword evidence="7" id="KW-1005">Bacterial flagellum biogenesis</keyword>
<keyword evidence="5" id="KW-1003">Cell membrane</keyword>
<dbReference type="GO" id="GO:0005886">
    <property type="term" value="C:plasma membrane"/>
    <property type="evidence" value="ECO:0007669"/>
    <property type="project" value="UniProtKB-SubCell"/>
</dbReference>
<keyword evidence="11" id="KW-0282">Flagellum</keyword>
<organism evidence="11 12">
    <name type="scientific">Gluconobacter japonicus</name>
    <dbReference type="NCBI Taxonomy" id="376620"/>
    <lineage>
        <taxon>Bacteria</taxon>
        <taxon>Pseudomonadati</taxon>
        <taxon>Pseudomonadota</taxon>
        <taxon>Alphaproteobacteria</taxon>
        <taxon>Acetobacterales</taxon>
        <taxon>Acetobacteraceae</taxon>
        <taxon>Gluconobacter</taxon>
    </lineage>
</organism>
<dbReference type="GO" id="GO:0009288">
    <property type="term" value="C:bacterial-type flagellum"/>
    <property type="evidence" value="ECO:0007669"/>
    <property type="project" value="InterPro"/>
</dbReference>
<dbReference type="GO" id="GO:0006935">
    <property type="term" value="P:chemotaxis"/>
    <property type="evidence" value="ECO:0007669"/>
    <property type="project" value="UniProtKB-KW"/>
</dbReference>
<evidence type="ECO:0000256" key="7">
    <source>
        <dbReference type="ARBA" id="ARBA00022795"/>
    </source>
</evidence>
<accession>A0A9Q2FKL6</accession>
<evidence type="ECO:0000256" key="9">
    <source>
        <dbReference type="ARBA" id="ARBA00023136"/>
    </source>
</evidence>
<dbReference type="AlphaFoldDB" id="A0A9Q2FKL6"/>
<gene>
    <name evidence="11" type="ORF">HKD32_01695</name>
</gene>
<dbReference type="InterPro" id="IPR012823">
    <property type="entry name" value="Flagell_FliJ"/>
</dbReference>
<keyword evidence="9" id="KW-0472">Membrane</keyword>
<dbReference type="Pfam" id="PF02050">
    <property type="entry name" value="FliJ"/>
    <property type="match status" value="1"/>
</dbReference>
<evidence type="ECO:0000256" key="10">
    <source>
        <dbReference type="ARBA" id="ARBA00023225"/>
    </source>
</evidence>
<evidence type="ECO:0000256" key="3">
    <source>
        <dbReference type="ARBA" id="ARBA00020392"/>
    </source>
</evidence>
<keyword evidence="6" id="KW-0145">Chemotaxis</keyword>
<dbReference type="Gene3D" id="1.10.287.1700">
    <property type="match status" value="1"/>
</dbReference>
<keyword evidence="11" id="KW-0966">Cell projection</keyword>
<dbReference type="InterPro" id="IPR053716">
    <property type="entry name" value="Flag_assembly_chemotaxis_eff"/>
</dbReference>
<keyword evidence="8" id="KW-0653">Protein transport</keyword>
<dbReference type="GeneID" id="81473392"/>
<dbReference type="Proteomes" id="UP000661006">
    <property type="component" value="Unassembled WGS sequence"/>
</dbReference>